<dbReference type="EMBL" id="JAWWNJ010000093">
    <property type="protein sequence ID" value="KAK6997243.1"/>
    <property type="molecule type" value="Genomic_DNA"/>
</dbReference>
<name>A0AAW0A2C7_9AGAR</name>
<comment type="caution">
    <text evidence="2">The sequence shown here is derived from an EMBL/GenBank/DDBJ whole genome shotgun (WGS) entry which is preliminary data.</text>
</comment>
<feature type="compositionally biased region" description="Basic and acidic residues" evidence="1">
    <location>
        <begin position="13"/>
        <end position="22"/>
    </location>
</feature>
<accession>A0AAW0A2C7</accession>
<dbReference type="EMBL" id="JAWWNJ010000021">
    <property type="protein sequence ID" value="KAK7034297.1"/>
    <property type="molecule type" value="Genomic_DNA"/>
</dbReference>
<protein>
    <submittedName>
        <fullName evidence="2">Uncharacterized protein</fullName>
    </submittedName>
</protein>
<dbReference type="Proteomes" id="UP001362999">
    <property type="component" value="Unassembled WGS sequence"/>
</dbReference>
<proteinExistence type="predicted"/>
<evidence type="ECO:0000256" key="1">
    <source>
        <dbReference type="SAM" id="MobiDB-lite"/>
    </source>
</evidence>
<evidence type="ECO:0000313" key="4">
    <source>
        <dbReference type="Proteomes" id="UP001362999"/>
    </source>
</evidence>
<evidence type="ECO:0000313" key="2">
    <source>
        <dbReference type="EMBL" id="KAK6997243.1"/>
    </source>
</evidence>
<gene>
    <name evidence="3" type="ORF">R3P38DRAFT_3185106</name>
    <name evidence="2" type="ORF">R3P38DRAFT_3220769</name>
</gene>
<dbReference type="AlphaFoldDB" id="A0AAW0A2C7"/>
<feature type="compositionally biased region" description="Low complexity" evidence="1">
    <location>
        <begin position="49"/>
        <end position="63"/>
    </location>
</feature>
<organism evidence="2 4">
    <name type="scientific">Favolaschia claudopus</name>
    <dbReference type="NCBI Taxonomy" id="2862362"/>
    <lineage>
        <taxon>Eukaryota</taxon>
        <taxon>Fungi</taxon>
        <taxon>Dikarya</taxon>
        <taxon>Basidiomycota</taxon>
        <taxon>Agaricomycotina</taxon>
        <taxon>Agaricomycetes</taxon>
        <taxon>Agaricomycetidae</taxon>
        <taxon>Agaricales</taxon>
        <taxon>Marasmiineae</taxon>
        <taxon>Mycenaceae</taxon>
        <taxon>Favolaschia</taxon>
    </lineage>
</organism>
<evidence type="ECO:0000313" key="3">
    <source>
        <dbReference type="EMBL" id="KAK7034297.1"/>
    </source>
</evidence>
<sequence length="193" mass="22235">MELPPNPRFQIKPADDDREQFRKPQPFGDRPKFPYPEAHTSREQPFDIPRAASPPHASSSSGPRPRPRPAYQGQPRPHPPRPETSVPVSERPPIPGIATLAQFSKAQLLFQVITRFPHPVFDRRRSWAQIQAASHGDNHKAWRLILRVCTVLVNQYYPHAFLQIYHPDKNTDMPQEWQEICSAITKLLNNDFS</sequence>
<reference evidence="2 4" key="1">
    <citation type="journal article" date="2024" name="J Genomics">
        <title>Draft genome sequencing and assembly of Favolaschia claudopus CIRM-BRFM 2984 isolated from oak limbs.</title>
        <authorList>
            <person name="Navarro D."/>
            <person name="Drula E."/>
            <person name="Chaduli D."/>
            <person name="Cazenave R."/>
            <person name="Ahrendt S."/>
            <person name="Wang J."/>
            <person name="Lipzen A."/>
            <person name="Daum C."/>
            <person name="Barry K."/>
            <person name="Grigoriev I.V."/>
            <person name="Favel A."/>
            <person name="Rosso M.N."/>
            <person name="Martin F."/>
        </authorList>
    </citation>
    <scope>NUCLEOTIDE SEQUENCE [LARGE SCALE GENOMIC DNA]</scope>
    <source>
        <strain evidence="2 4">CIRM-BRFM 2984</strain>
    </source>
</reference>
<feature type="region of interest" description="Disordered" evidence="1">
    <location>
        <begin position="1"/>
        <end position="93"/>
    </location>
</feature>
<keyword evidence="4" id="KW-1185">Reference proteome</keyword>